<accession>A0A3B0V8U7</accession>
<keyword evidence="1" id="KW-0472">Membrane</keyword>
<dbReference type="GO" id="GO:0140359">
    <property type="term" value="F:ABC-type transporter activity"/>
    <property type="evidence" value="ECO:0007669"/>
    <property type="project" value="InterPro"/>
</dbReference>
<feature type="transmembrane region" description="Helical" evidence="1">
    <location>
        <begin position="21"/>
        <end position="45"/>
    </location>
</feature>
<evidence type="ECO:0000313" key="2">
    <source>
        <dbReference type="EMBL" id="VAW40005.1"/>
    </source>
</evidence>
<evidence type="ECO:0000256" key="1">
    <source>
        <dbReference type="SAM" id="Phobius"/>
    </source>
</evidence>
<protein>
    <recommendedName>
        <fullName evidence="3">Nitrous oxide reductase maturation transmembrane protein NosY</fullName>
    </recommendedName>
</protein>
<feature type="transmembrane region" description="Helical" evidence="1">
    <location>
        <begin position="65"/>
        <end position="92"/>
    </location>
</feature>
<feature type="transmembrane region" description="Helical" evidence="1">
    <location>
        <begin position="198"/>
        <end position="221"/>
    </location>
</feature>
<dbReference type="GO" id="GO:0005886">
    <property type="term" value="C:plasma membrane"/>
    <property type="evidence" value="ECO:0007669"/>
    <property type="project" value="UniProtKB-SubCell"/>
</dbReference>
<dbReference type="AlphaFoldDB" id="A0A3B0V8U7"/>
<gene>
    <name evidence="2" type="ORF">MNBD_CHLOROFLEXI01-2285</name>
</gene>
<reference evidence="2" key="1">
    <citation type="submission" date="2018-06" db="EMBL/GenBank/DDBJ databases">
        <authorList>
            <person name="Zhirakovskaya E."/>
        </authorList>
    </citation>
    <scope>NUCLEOTIDE SEQUENCE</scope>
</reference>
<name>A0A3B0V8U7_9ZZZZ</name>
<organism evidence="2">
    <name type="scientific">hydrothermal vent metagenome</name>
    <dbReference type="NCBI Taxonomy" id="652676"/>
    <lineage>
        <taxon>unclassified sequences</taxon>
        <taxon>metagenomes</taxon>
        <taxon>ecological metagenomes</taxon>
    </lineage>
</organism>
<proteinExistence type="predicted"/>
<keyword evidence="1" id="KW-0812">Transmembrane</keyword>
<keyword evidence="1" id="KW-1133">Transmembrane helix</keyword>
<feature type="transmembrane region" description="Helical" evidence="1">
    <location>
        <begin position="113"/>
        <end position="146"/>
    </location>
</feature>
<feature type="transmembrane region" description="Helical" evidence="1">
    <location>
        <begin position="266"/>
        <end position="288"/>
    </location>
</feature>
<evidence type="ECO:0008006" key="3">
    <source>
        <dbReference type="Google" id="ProtNLM"/>
    </source>
</evidence>
<sequence>MQSMIAAEWRKLLGYSKAIAFLVWIYPIAALVIVLILSILPPLLFPSVRELASQNGRFWTNDSLAVWQAMSGFPGGTFIRMPFLAFTAIAFAGEYQWGTWKNIVPRQSRTALILTKFLVLGVLATVGLLLASFIITGGGWLSAVLYDVPYGPALSELDVAAFFQEYVTQAAVTIAGMLIAASYAALIAMYSRSIMASLLLSVGVGILEIFFALILAIVGTVTNRPSLTNLFVVTPTYNLDNIRSWLIDGMGSTGGGLPGFTAVPSLTVSILIVLLWLVGLLGLTAVFFNRQDITT</sequence>
<feature type="transmembrane region" description="Helical" evidence="1">
    <location>
        <begin position="166"/>
        <end position="186"/>
    </location>
</feature>
<dbReference type="EMBL" id="UOEU01000774">
    <property type="protein sequence ID" value="VAW40005.1"/>
    <property type="molecule type" value="Genomic_DNA"/>
</dbReference>